<dbReference type="PANTHER" id="PTHR46444">
    <property type="entry name" value="DCD (DEVELOPMENT AND CELL DEATH) DOMAIN PROTEIN-RELATED"/>
    <property type="match status" value="1"/>
</dbReference>
<evidence type="ECO:0000313" key="3">
    <source>
        <dbReference type="EMBL" id="KAK9108615.1"/>
    </source>
</evidence>
<feature type="compositionally biased region" description="Basic and acidic residues" evidence="1">
    <location>
        <begin position="226"/>
        <end position="245"/>
    </location>
</feature>
<comment type="caution">
    <text evidence="3">The sequence shown here is derived from an EMBL/GenBank/DDBJ whole genome shotgun (WGS) entry which is preliminary data.</text>
</comment>
<evidence type="ECO:0000256" key="1">
    <source>
        <dbReference type="SAM" id="MobiDB-lite"/>
    </source>
</evidence>
<keyword evidence="4" id="KW-1185">Reference proteome</keyword>
<dbReference type="Pfam" id="PF10539">
    <property type="entry name" value="Dev_Cell_Death"/>
    <property type="match status" value="1"/>
</dbReference>
<reference evidence="3 4" key="1">
    <citation type="submission" date="2024-01" db="EMBL/GenBank/DDBJ databases">
        <title>Genome assemblies of Stephania.</title>
        <authorList>
            <person name="Yang L."/>
        </authorList>
    </citation>
    <scope>NUCLEOTIDE SEQUENCE [LARGE SCALE GENOMIC DNA]</scope>
    <source>
        <strain evidence="3">YNDBR</strain>
        <tissue evidence="3">Leaf</tissue>
    </source>
</reference>
<dbReference type="PROSITE" id="PS51222">
    <property type="entry name" value="DCD"/>
    <property type="match status" value="1"/>
</dbReference>
<dbReference type="SMART" id="SM00767">
    <property type="entry name" value="DCD"/>
    <property type="match status" value="1"/>
</dbReference>
<feature type="compositionally biased region" description="Basic and acidic residues" evidence="1">
    <location>
        <begin position="25"/>
        <end position="40"/>
    </location>
</feature>
<evidence type="ECO:0000259" key="2">
    <source>
        <dbReference type="PROSITE" id="PS51222"/>
    </source>
</evidence>
<dbReference type="PANTHER" id="PTHR46444:SF19">
    <property type="entry name" value="OS02G0745600 PROTEIN"/>
    <property type="match status" value="1"/>
</dbReference>
<feature type="region of interest" description="Disordered" evidence="1">
    <location>
        <begin position="1"/>
        <end position="41"/>
    </location>
</feature>
<accession>A0AAP0I4V5</accession>
<evidence type="ECO:0000313" key="4">
    <source>
        <dbReference type="Proteomes" id="UP001420932"/>
    </source>
</evidence>
<dbReference type="Proteomes" id="UP001420932">
    <property type="component" value="Unassembled WGS sequence"/>
</dbReference>
<protein>
    <recommendedName>
        <fullName evidence="2">DCD domain-containing protein</fullName>
    </recommendedName>
</protein>
<organism evidence="3 4">
    <name type="scientific">Stephania yunnanensis</name>
    <dbReference type="NCBI Taxonomy" id="152371"/>
    <lineage>
        <taxon>Eukaryota</taxon>
        <taxon>Viridiplantae</taxon>
        <taxon>Streptophyta</taxon>
        <taxon>Embryophyta</taxon>
        <taxon>Tracheophyta</taxon>
        <taxon>Spermatophyta</taxon>
        <taxon>Magnoliopsida</taxon>
        <taxon>Ranunculales</taxon>
        <taxon>Menispermaceae</taxon>
        <taxon>Menispermoideae</taxon>
        <taxon>Cissampelideae</taxon>
        <taxon>Stephania</taxon>
    </lineage>
</organism>
<name>A0AAP0I4V5_9MAGN</name>
<dbReference type="EMBL" id="JBBNAF010000010">
    <property type="protein sequence ID" value="KAK9108615.1"/>
    <property type="molecule type" value="Genomic_DNA"/>
</dbReference>
<feature type="region of interest" description="Disordered" evidence="1">
    <location>
        <begin position="210"/>
        <end position="272"/>
    </location>
</feature>
<proteinExistence type="predicted"/>
<feature type="domain" description="DCD" evidence="2">
    <location>
        <begin position="77"/>
        <end position="204"/>
    </location>
</feature>
<dbReference type="InterPro" id="IPR013989">
    <property type="entry name" value="Dev_and_cell_death_domain"/>
</dbReference>
<gene>
    <name evidence="3" type="ORF">Syun_024626</name>
</gene>
<dbReference type="AlphaFoldDB" id="A0AAP0I4V5"/>
<sequence length="523" mass="58554">MASGGRGKRSGKEKKGPKNVPVSNKKIEKKREKKFGKERALVASTSAPPVLPSAPYTSRNGSQIAKEVKKKDKDVDDKLSGFIFMCSGNTKPECYKHRVFGLPAGRMDVVENIKPGTKLFLFDFDLKLLYGIYKATSKGGRKLEPKAFGGKYPAQVRFKIFTDCLPLPESEFKHAIKDNYKSGSKFAPELNSRQVKKLIRMFRPISLASIGPPPPTMVPSQGRQPPVREDRYHPPARRQHVEDPYRTPPARLPPREDPYMAPPSRLPPREDPFPPPARLALREDPYLAPAARLPPRDDPYGIPSARLPVHEDPYTLAPARLPVHESPYTLAPARLPPHEDPYALQRARLPLEDRYVIGTHHGHPPIVQEPQNLPPIGLQSNLAPIYTVENLSLASQDPYGRYRTAPEMIHREQLHAREGEHHRLLLEREKVIVPHLERPDDYHNQMRGRVVTHVLAPPYGSAPALELHERQRGSYHTNVAPVDPIHAYADPLQRPAPGRIGVAGGNPPITSLYSFAGSAPAYR</sequence>
<feature type="compositionally biased region" description="Basic residues" evidence="1">
    <location>
        <begin position="1"/>
        <end position="17"/>
    </location>
</feature>